<dbReference type="GeneID" id="103506574"/>
<evidence type="ECO:0000259" key="4">
    <source>
        <dbReference type="PROSITE" id="PS51011"/>
    </source>
</evidence>
<dbReference type="PANTHER" id="PTHR22970">
    <property type="entry name" value="AT-RICH INTERACTIVE DOMAIN-CONTAINING PROTEIN 2"/>
    <property type="match status" value="1"/>
</dbReference>
<sequence>MAKVTKKDGDAYFKEKESFLRDLQHFHETRGTPCRHVPKIGGKEIDLYLLYCLVTSNGGWVKVRICIN</sequence>
<accession>A0A1S3CWH1</accession>
<dbReference type="Proteomes" id="UP000079169">
    <property type="component" value="Unplaced"/>
</dbReference>
<dbReference type="InterPro" id="IPR036431">
    <property type="entry name" value="ARID_dom_sf"/>
</dbReference>
<dbReference type="OMA" id="CIREVTH"/>
<keyword evidence="3" id="KW-0539">Nucleus</keyword>
<dbReference type="RefSeq" id="XP_008469191.1">
    <property type="nucleotide sequence ID" value="XM_008470969.3"/>
</dbReference>
<name>A0A1S3CWH1_DIACI</name>
<feature type="domain" description="ARID" evidence="4">
    <location>
        <begin position="13"/>
        <end position="68"/>
    </location>
</feature>
<keyword evidence="1" id="KW-0805">Transcription regulation</keyword>
<dbReference type="SUPFAM" id="SSF46774">
    <property type="entry name" value="ARID-like"/>
    <property type="match status" value="1"/>
</dbReference>
<dbReference type="AlphaFoldDB" id="A0A1S3CWH1"/>
<dbReference type="PaxDb" id="121845-A0A1S3CWH1"/>
<dbReference type="PROSITE" id="PS51011">
    <property type="entry name" value="ARID"/>
    <property type="match status" value="1"/>
</dbReference>
<evidence type="ECO:0000313" key="6">
    <source>
        <dbReference type="RefSeq" id="XP_008469191.1"/>
    </source>
</evidence>
<keyword evidence="2" id="KW-0804">Transcription</keyword>
<dbReference type="STRING" id="121845.A0A1S3CWH1"/>
<dbReference type="Gene3D" id="1.10.150.60">
    <property type="entry name" value="ARID DNA-binding domain"/>
    <property type="match status" value="1"/>
</dbReference>
<keyword evidence="5" id="KW-1185">Reference proteome</keyword>
<organism evidence="5 6">
    <name type="scientific">Diaphorina citri</name>
    <name type="common">Asian citrus psyllid</name>
    <dbReference type="NCBI Taxonomy" id="121845"/>
    <lineage>
        <taxon>Eukaryota</taxon>
        <taxon>Metazoa</taxon>
        <taxon>Ecdysozoa</taxon>
        <taxon>Arthropoda</taxon>
        <taxon>Hexapoda</taxon>
        <taxon>Insecta</taxon>
        <taxon>Pterygota</taxon>
        <taxon>Neoptera</taxon>
        <taxon>Paraneoptera</taxon>
        <taxon>Hemiptera</taxon>
        <taxon>Sternorrhyncha</taxon>
        <taxon>Psylloidea</taxon>
        <taxon>Psyllidae</taxon>
        <taxon>Diaphorininae</taxon>
        <taxon>Diaphorina</taxon>
    </lineage>
</organism>
<protein>
    <submittedName>
        <fullName evidence="6">AT-rich interactive domain-containing protein 3B</fullName>
    </submittedName>
</protein>
<dbReference type="InterPro" id="IPR052406">
    <property type="entry name" value="Chromatin_Remodeling_Comp"/>
</dbReference>
<dbReference type="PANTHER" id="PTHR22970:SF14">
    <property type="entry name" value="AT-RICH INTERACTIVE DOMAIN-CONTAINING PROTEIN 2"/>
    <property type="match status" value="1"/>
</dbReference>
<dbReference type="KEGG" id="dci:103506574"/>
<proteinExistence type="predicted"/>
<evidence type="ECO:0000256" key="3">
    <source>
        <dbReference type="ARBA" id="ARBA00023242"/>
    </source>
</evidence>
<dbReference type="GO" id="GO:0003677">
    <property type="term" value="F:DNA binding"/>
    <property type="evidence" value="ECO:0007669"/>
    <property type="project" value="InterPro"/>
</dbReference>
<evidence type="ECO:0000313" key="5">
    <source>
        <dbReference type="Proteomes" id="UP000079169"/>
    </source>
</evidence>
<dbReference type="InterPro" id="IPR001606">
    <property type="entry name" value="ARID_dom"/>
</dbReference>
<dbReference type="Pfam" id="PF01388">
    <property type="entry name" value="ARID"/>
    <property type="match status" value="1"/>
</dbReference>
<gene>
    <name evidence="6" type="primary">LOC103506574</name>
</gene>
<evidence type="ECO:0000256" key="1">
    <source>
        <dbReference type="ARBA" id="ARBA00023015"/>
    </source>
</evidence>
<evidence type="ECO:0000256" key="2">
    <source>
        <dbReference type="ARBA" id="ARBA00023163"/>
    </source>
</evidence>
<reference evidence="6" key="1">
    <citation type="submission" date="2025-08" db="UniProtKB">
        <authorList>
            <consortium name="RefSeq"/>
        </authorList>
    </citation>
    <scope>IDENTIFICATION</scope>
</reference>